<dbReference type="EMBL" id="LT629758">
    <property type="protein sequence ID" value="SDS33027.1"/>
    <property type="molecule type" value="Genomic_DNA"/>
</dbReference>
<evidence type="ECO:0000313" key="7">
    <source>
        <dbReference type="Proteomes" id="UP000198688"/>
    </source>
</evidence>
<dbReference type="InterPro" id="IPR003542">
    <property type="entry name" value="Enbac_synth_compD-like"/>
</dbReference>
<dbReference type="GO" id="GO:0000287">
    <property type="term" value="F:magnesium ion binding"/>
    <property type="evidence" value="ECO:0007669"/>
    <property type="project" value="InterPro"/>
</dbReference>
<dbReference type="PANTHER" id="PTHR38096">
    <property type="entry name" value="ENTEROBACTIN SYNTHASE COMPONENT D"/>
    <property type="match status" value="1"/>
</dbReference>
<dbReference type="Pfam" id="PF17837">
    <property type="entry name" value="4PPT_N"/>
    <property type="match status" value="1"/>
</dbReference>
<keyword evidence="3" id="KW-0479">Metal-binding</keyword>
<feature type="binding site" evidence="2">
    <location>
        <position position="150"/>
    </location>
    <ligand>
        <name>CoA</name>
        <dbReference type="ChEBI" id="CHEBI:57287"/>
    </ligand>
</feature>
<evidence type="ECO:0000313" key="6">
    <source>
        <dbReference type="EMBL" id="SDS33027.1"/>
    </source>
</evidence>
<reference evidence="6 7" key="1">
    <citation type="submission" date="2016-10" db="EMBL/GenBank/DDBJ databases">
        <authorList>
            <person name="de Groot N.N."/>
        </authorList>
    </citation>
    <scope>NUCLEOTIDE SEQUENCE [LARGE SCALE GENOMIC DNA]</scope>
    <source>
        <strain evidence="6 7">DSM 43941</strain>
    </source>
</reference>
<feature type="binding site" evidence="2">
    <location>
        <position position="39"/>
    </location>
    <ligand>
        <name>CoA</name>
        <dbReference type="ChEBI" id="CHEBI:57287"/>
    </ligand>
</feature>
<evidence type="ECO:0000256" key="3">
    <source>
        <dbReference type="PIRSR" id="PIRSR603542-2"/>
    </source>
</evidence>
<dbReference type="InterPro" id="IPR008278">
    <property type="entry name" value="4-PPantetheinyl_Trfase_dom"/>
</dbReference>
<feature type="binding site" evidence="3">
    <location>
        <position position="105"/>
    </location>
    <ligand>
        <name>Mg(2+)</name>
        <dbReference type="ChEBI" id="CHEBI:18420"/>
    </ligand>
</feature>
<feature type="binding site" evidence="2">
    <location>
        <position position="154"/>
    </location>
    <ligand>
        <name>CoA</name>
        <dbReference type="ChEBI" id="CHEBI:57287"/>
    </ligand>
</feature>
<proteinExistence type="predicted"/>
<feature type="binding site" evidence="2">
    <location>
        <begin position="83"/>
        <end position="84"/>
    </location>
    <ligand>
        <name>CoA</name>
        <dbReference type="ChEBI" id="CHEBI:57287"/>
    </ligand>
</feature>
<dbReference type="GO" id="GO:0008897">
    <property type="term" value="F:holo-[acyl-carrier-protein] synthase activity"/>
    <property type="evidence" value="ECO:0007669"/>
    <property type="project" value="InterPro"/>
</dbReference>
<dbReference type="GO" id="GO:0009239">
    <property type="term" value="P:enterobactin biosynthetic process"/>
    <property type="evidence" value="ECO:0007669"/>
    <property type="project" value="InterPro"/>
</dbReference>
<sequence>MLADLLPPGVRCAVAFDDGTPAPLFPEELVLVAGSTAERRREYATVRMCARRALAELGRPPVAIVRGPGGAPRWPAGIVGSLTHCRGFRGAAVAESTATASLGIDAEPAGALPDGVLGLITSAAERDDLARLTAVRADLPWDRLLFCAKEAFYKAWFPLTGRWLGFRDAVVTIEPDGRFTAVPVAAQPGEPRMCSGRWGVHDDLLLATVAVPAGVQPRPGAPADVLPCR</sequence>
<feature type="domain" description="4'-phosphopantetheinyl transferase N-terminal" evidence="5">
    <location>
        <begin position="30"/>
        <end position="94"/>
    </location>
</feature>
<feature type="binding site" evidence="3">
    <location>
        <position position="106"/>
    </location>
    <ligand>
        <name>Mg(2+)</name>
        <dbReference type="ChEBI" id="CHEBI:18420"/>
    </ligand>
</feature>
<gene>
    <name evidence="6" type="ORF">SAMN04489716_0545</name>
</gene>
<comment type="cofactor">
    <cofactor evidence="3">
        <name>Mg(2+)</name>
        <dbReference type="ChEBI" id="CHEBI:18420"/>
    </cofactor>
</comment>
<feature type="binding site" evidence="2">
    <location>
        <position position="164"/>
    </location>
    <ligand>
        <name>CoA</name>
        <dbReference type="ChEBI" id="CHEBI:57287"/>
    </ligand>
</feature>
<keyword evidence="7" id="KW-1185">Reference proteome</keyword>
<dbReference type="Gene3D" id="3.90.470.20">
    <property type="entry name" value="4'-phosphopantetheinyl transferase domain"/>
    <property type="match status" value="1"/>
</dbReference>
<evidence type="ECO:0000259" key="5">
    <source>
        <dbReference type="Pfam" id="PF17837"/>
    </source>
</evidence>
<dbReference type="PRINTS" id="PR01399">
    <property type="entry name" value="ENTSNTHTASED"/>
</dbReference>
<dbReference type="InterPro" id="IPR041354">
    <property type="entry name" value="4PPT_N"/>
</dbReference>
<protein>
    <submittedName>
        <fullName evidence="6">4'-phosphopantetheinyl transferase EntD (Siderophore biosynthesis)</fullName>
    </submittedName>
</protein>
<dbReference type="AlphaFoldDB" id="A0A1H1RB75"/>
<dbReference type="Pfam" id="PF01648">
    <property type="entry name" value="ACPS"/>
    <property type="match status" value="1"/>
</dbReference>
<dbReference type="InterPro" id="IPR037143">
    <property type="entry name" value="4-PPantetheinyl_Trfase_dom_sf"/>
</dbReference>
<dbReference type="SUPFAM" id="SSF56214">
    <property type="entry name" value="4'-phosphopantetheinyl transferase"/>
    <property type="match status" value="1"/>
</dbReference>
<organism evidence="6 7">
    <name type="scientific">Actinoplanes derwentensis</name>
    <dbReference type="NCBI Taxonomy" id="113562"/>
    <lineage>
        <taxon>Bacteria</taxon>
        <taxon>Bacillati</taxon>
        <taxon>Actinomycetota</taxon>
        <taxon>Actinomycetes</taxon>
        <taxon>Micromonosporales</taxon>
        <taxon>Micromonosporaceae</taxon>
        <taxon>Actinoplanes</taxon>
    </lineage>
</organism>
<dbReference type="Proteomes" id="UP000198688">
    <property type="component" value="Chromosome I"/>
</dbReference>
<feature type="domain" description="4'-phosphopantetheinyl transferase" evidence="4">
    <location>
        <begin position="101"/>
        <end position="182"/>
    </location>
</feature>
<dbReference type="GO" id="GO:0005886">
    <property type="term" value="C:plasma membrane"/>
    <property type="evidence" value="ECO:0007669"/>
    <property type="project" value="TreeGrafter"/>
</dbReference>
<keyword evidence="1 6" id="KW-0808">Transferase</keyword>
<accession>A0A1H1RB75</accession>
<feature type="binding site" evidence="2">
    <location>
        <position position="105"/>
    </location>
    <ligand>
        <name>CoA</name>
        <dbReference type="ChEBI" id="CHEBI:57287"/>
    </ligand>
</feature>
<evidence type="ECO:0000256" key="1">
    <source>
        <dbReference type="ARBA" id="ARBA00022679"/>
    </source>
</evidence>
<feature type="binding site" evidence="3">
    <location>
        <position position="107"/>
    </location>
    <ligand>
        <name>Mg(2+)</name>
        <dbReference type="ChEBI" id="CHEBI:18420"/>
    </ligand>
</feature>
<dbReference type="PANTHER" id="PTHR38096:SF1">
    <property type="entry name" value="ENTEROBACTIN SYNTHASE COMPONENT D"/>
    <property type="match status" value="1"/>
</dbReference>
<dbReference type="RefSeq" id="WP_172890485.1">
    <property type="nucleotide sequence ID" value="NZ_BOMJ01000052.1"/>
</dbReference>
<keyword evidence="3" id="KW-0460">Magnesium</keyword>
<feature type="binding site" evidence="2">
    <location>
        <position position="47"/>
    </location>
    <ligand>
        <name>CoA</name>
        <dbReference type="ChEBI" id="CHEBI:57287"/>
    </ligand>
</feature>
<evidence type="ECO:0000256" key="2">
    <source>
        <dbReference type="PIRSR" id="PIRSR603542-1"/>
    </source>
</evidence>
<dbReference type="STRING" id="113562.SAMN04489716_0545"/>
<dbReference type="GO" id="GO:0009366">
    <property type="term" value="C:enterobactin synthetase complex"/>
    <property type="evidence" value="ECO:0007669"/>
    <property type="project" value="InterPro"/>
</dbReference>
<name>A0A1H1RB75_9ACTN</name>
<evidence type="ECO:0000259" key="4">
    <source>
        <dbReference type="Pfam" id="PF01648"/>
    </source>
</evidence>